<dbReference type="EMBL" id="CP001098">
    <property type="protein sequence ID" value="ACL70712.1"/>
    <property type="molecule type" value="Genomic_DNA"/>
</dbReference>
<proteinExistence type="predicted"/>
<gene>
    <name evidence="2" type="ordered locus">Hore_19650</name>
</gene>
<evidence type="ECO:0000313" key="3">
    <source>
        <dbReference type="Proteomes" id="UP000000719"/>
    </source>
</evidence>
<dbReference type="eggNOG" id="COG2834">
    <property type="taxonomic scope" value="Bacteria"/>
</dbReference>
<dbReference type="KEGG" id="hor:Hore_19650"/>
<dbReference type="STRING" id="373903.Hore_19650"/>
<dbReference type="Proteomes" id="UP000000719">
    <property type="component" value="Chromosome"/>
</dbReference>
<dbReference type="OrthoDB" id="368800at2"/>
<reference evidence="2 3" key="1">
    <citation type="journal article" date="2009" name="PLoS ONE">
        <title>Genome analysis of the anaerobic thermohalophilic bacterium Halothermothrix orenii.</title>
        <authorList>
            <person name="Mavromatis K."/>
            <person name="Ivanova N."/>
            <person name="Anderson I."/>
            <person name="Lykidis A."/>
            <person name="Hooper S.D."/>
            <person name="Sun H."/>
            <person name="Kunin V."/>
            <person name="Lapidus A."/>
            <person name="Hugenholtz P."/>
            <person name="Patel B."/>
            <person name="Kyrpides N.C."/>
        </authorList>
    </citation>
    <scope>NUCLEOTIDE SEQUENCE [LARGE SCALE GENOMIC DNA]</scope>
    <source>
        <strain evidence="3">H 168 / OCM 544 / DSM 9562</strain>
    </source>
</reference>
<dbReference type="Pfam" id="PF17131">
    <property type="entry name" value="LolA_like"/>
    <property type="match status" value="1"/>
</dbReference>
<dbReference type="HOGENOM" id="CLU_081285_0_0_9"/>
<dbReference type="InterPro" id="IPR033399">
    <property type="entry name" value="TP_0789-like"/>
</dbReference>
<dbReference type="Gene3D" id="2.50.20.10">
    <property type="entry name" value="Lipoprotein localisation LolA/LolB/LppX"/>
    <property type="match status" value="1"/>
</dbReference>
<evidence type="ECO:0000259" key="1">
    <source>
        <dbReference type="Pfam" id="PF17131"/>
    </source>
</evidence>
<accession>B8CZJ3</accession>
<dbReference type="RefSeq" id="WP_015923681.1">
    <property type="nucleotide sequence ID" value="NC_011899.1"/>
</dbReference>
<dbReference type="CDD" id="cd16329">
    <property type="entry name" value="LolA_like"/>
    <property type="match status" value="1"/>
</dbReference>
<evidence type="ECO:0000313" key="2">
    <source>
        <dbReference type="EMBL" id="ACL70712.1"/>
    </source>
</evidence>
<protein>
    <recommendedName>
        <fullName evidence="1">Uncharacterized protein TP-0789 domain-containing protein</fullName>
    </recommendedName>
</protein>
<keyword evidence="3" id="KW-1185">Reference proteome</keyword>
<organism evidence="2 3">
    <name type="scientific">Halothermothrix orenii (strain H 168 / OCM 544 / DSM 9562)</name>
    <dbReference type="NCBI Taxonomy" id="373903"/>
    <lineage>
        <taxon>Bacteria</taxon>
        <taxon>Bacillati</taxon>
        <taxon>Bacillota</taxon>
        <taxon>Clostridia</taxon>
        <taxon>Halanaerobiales</taxon>
        <taxon>Halothermotrichaceae</taxon>
        <taxon>Halothermothrix</taxon>
    </lineage>
</organism>
<dbReference type="AlphaFoldDB" id="B8CZJ3"/>
<sequence length="250" mass="29101">MKKITGTTLFILMGILIWGALPVEALSLTPEEILLNLDKKMNLEWSCIMDFEVITYEGEDSHQARVRVYIYDSKRSIATFLAPERFVNDRYLVVGHNTWKYQEGLRRPIRISPRQKLFGEAGIAETMGIDYYREYKPLGMEEEKEHFILKLKARDSKTAYQMADLYVSGDSLQIERVILKGVNGEPLKELIYHNHREMAGIEVADITVKNLLYERDRKTVLIFKDVKPGDLPEQAFQPLTLDKFRLLIRE</sequence>
<feature type="domain" description="Uncharacterized protein TP-0789" evidence="1">
    <location>
        <begin position="73"/>
        <end position="241"/>
    </location>
</feature>
<name>B8CZJ3_HALOH</name>